<comment type="caution">
    <text evidence="1">The sequence shown here is derived from an EMBL/GenBank/DDBJ whole genome shotgun (WGS) entry which is preliminary data.</text>
</comment>
<organism evidence="1">
    <name type="scientific">marine sediment metagenome</name>
    <dbReference type="NCBI Taxonomy" id="412755"/>
    <lineage>
        <taxon>unclassified sequences</taxon>
        <taxon>metagenomes</taxon>
        <taxon>ecological metagenomes</taxon>
    </lineage>
</organism>
<proteinExistence type="predicted"/>
<sequence length="427" mass="48146">AERIGVYALAQNEKTNNHLLSEFTQEEIDTVVESVENNEQEMTAAAEIKTYFEQGWAQLQKIAKDHGIKGMVKEENYITAFVKNKDDVGDTDFMEGLLQQFTHAEHVPGQQHTIERKPGARKNLELNIFMIHSRAARAIERFKVMAPIADSVGSMLKNKDFKAGINNATYGHGAKIYDKWLQDSIRGRSAYDPSTVAAAMRYLRVHSVNFILNQKVLVAGKQGISLFPAAGVHPGMIPQLLANLAHNPYGKAYKAMEAEANSKSAMLKHRDWDRDLRQVFNKKVIQKMYAGKRLSPILMRMTTWMDRHTSTVVWYSAYQLSLKQGMNEADSVLFADGVVEDTQPMGKAVDLPAFFRGSELEKNFSIFQNQVNHNGNMLWYDTLGEAKARKISLPMLGYRLMMQQAIPAMLLGMVSRGRLPEDWGDVG</sequence>
<name>A0A0F9BZA8_9ZZZZ</name>
<gene>
    <name evidence="1" type="ORF">LCGC14_2729710</name>
</gene>
<evidence type="ECO:0000313" key="1">
    <source>
        <dbReference type="EMBL" id="KKK89776.1"/>
    </source>
</evidence>
<feature type="non-terminal residue" evidence="1">
    <location>
        <position position="1"/>
    </location>
</feature>
<dbReference type="AlphaFoldDB" id="A0A0F9BZA8"/>
<dbReference type="EMBL" id="LAZR01049384">
    <property type="protein sequence ID" value="KKK89776.1"/>
    <property type="molecule type" value="Genomic_DNA"/>
</dbReference>
<accession>A0A0F9BZA8</accession>
<reference evidence="1" key="1">
    <citation type="journal article" date="2015" name="Nature">
        <title>Complex archaea that bridge the gap between prokaryotes and eukaryotes.</title>
        <authorList>
            <person name="Spang A."/>
            <person name="Saw J.H."/>
            <person name="Jorgensen S.L."/>
            <person name="Zaremba-Niedzwiedzka K."/>
            <person name="Martijn J."/>
            <person name="Lind A.E."/>
            <person name="van Eijk R."/>
            <person name="Schleper C."/>
            <person name="Guy L."/>
            <person name="Ettema T.J."/>
        </authorList>
    </citation>
    <scope>NUCLEOTIDE SEQUENCE</scope>
</reference>
<protein>
    <submittedName>
        <fullName evidence="1">Uncharacterized protein</fullName>
    </submittedName>
</protein>
<feature type="non-terminal residue" evidence="1">
    <location>
        <position position="427"/>
    </location>
</feature>